<proteinExistence type="predicted"/>
<keyword evidence="1" id="KW-1133">Transmembrane helix</keyword>
<evidence type="ECO:0000256" key="1">
    <source>
        <dbReference type="SAM" id="Phobius"/>
    </source>
</evidence>
<evidence type="ECO:0000313" key="3">
    <source>
        <dbReference type="Proteomes" id="UP001372526"/>
    </source>
</evidence>
<sequence>MKKSPYIIFATGLSTLFLIRYGLLIFLAYWRDQEIAQSNVIMFGIGMLLLLFVVIFNRRNLGNVK</sequence>
<dbReference type="Proteomes" id="UP001372526">
    <property type="component" value="Unassembled WGS sequence"/>
</dbReference>
<keyword evidence="1" id="KW-0812">Transmembrane</keyword>
<dbReference type="RefSeq" id="WP_336474652.1">
    <property type="nucleotide sequence ID" value="NZ_JBAWSX010000029.1"/>
</dbReference>
<dbReference type="EMBL" id="JBAWSX010000029">
    <property type="protein sequence ID" value="MEI4804491.1"/>
    <property type="molecule type" value="Genomic_DNA"/>
</dbReference>
<organism evidence="2 3">
    <name type="scientific">Bacillus bruguierae</name>
    <dbReference type="NCBI Taxonomy" id="3127667"/>
    <lineage>
        <taxon>Bacteria</taxon>
        <taxon>Bacillati</taxon>
        <taxon>Bacillota</taxon>
        <taxon>Bacilli</taxon>
        <taxon>Bacillales</taxon>
        <taxon>Bacillaceae</taxon>
        <taxon>Bacillus</taxon>
    </lineage>
</organism>
<protein>
    <recommendedName>
        <fullName evidence="4">CPBP family intramembrane metalloprotease</fullName>
    </recommendedName>
</protein>
<name>A0ABU8FP75_9BACI</name>
<comment type="caution">
    <text evidence="2">The sequence shown here is derived from an EMBL/GenBank/DDBJ whole genome shotgun (WGS) entry which is preliminary data.</text>
</comment>
<keyword evidence="1" id="KW-0472">Membrane</keyword>
<feature type="transmembrane region" description="Helical" evidence="1">
    <location>
        <begin position="36"/>
        <end position="56"/>
    </location>
</feature>
<feature type="transmembrane region" description="Helical" evidence="1">
    <location>
        <begin position="7"/>
        <end position="30"/>
    </location>
</feature>
<keyword evidence="3" id="KW-1185">Reference proteome</keyword>
<gene>
    <name evidence="2" type="ORF">WAZ07_25600</name>
</gene>
<accession>A0ABU8FP75</accession>
<evidence type="ECO:0008006" key="4">
    <source>
        <dbReference type="Google" id="ProtNLM"/>
    </source>
</evidence>
<reference evidence="2 3" key="1">
    <citation type="submission" date="2024-01" db="EMBL/GenBank/DDBJ databases">
        <title>Seven novel Bacillus-like species.</title>
        <authorList>
            <person name="Liu G."/>
        </authorList>
    </citation>
    <scope>NUCLEOTIDE SEQUENCE [LARGE SCALE GENOMIC DNA]</scope>
    <source>
        <strain evidence="2 3">FJAT-51639</strain>
    </source>
</reference>
<evidence type="ECO:0000313" key="2">
    <source>
        <dbReference type="EMBL" id="MEI4804491.1"/>
    </source>
</evidence>